<organism evidence="1">
    <name type="scientific">uncultured virus</name>
    <dbReference type="NCBI Taxonomy" id="340016"/>
    <lineage>
        <taxon>Viruses</taxon>
        <taxon>environmental samples</taxon>
    </lineage>
</organism>
<reference evidence="1" key="1">
    <citation type="journal article" date="2010" name="Environ. Microbiol.">
        <title>The metavirome of a hypersaline environment.</title>
        <authorList>
            <person name="Santos F."/>
            <person name="Yarza P."/>
            <person name="Parro V."/>
            <person name="Briones C."/>
            <person name="Anton J."/>
        </authorList>
    </citation>
    <scope>NUCLEOTIDE SEQUENCE</scope>
</reference>
<accession>D5L252</accession>
<evidence type="ECO:0000313" key="1">
    <source>
        <dbReference type="EMBL" id="ADE29111.1"/>
    </source>
</evidence>
<dbReference type="EMBL" id="GU735101">
    <property type="protein sequence ID" value="ADE29111.1"/>
    <property type="molecule type" value="Genomic_DNA"/>
</dbReference>
<proteinExistence type="predicted"/>
<protein>
    <submittedName>
        <fullName evidence="1">Uncharacterized protein</fullName>
    </submittedName>
</protein>
<sequence length="142" mass="16239">MRAKEAFADVQSVHVSAHSDVHAGCLFRRSRTVSQWTVWHHLERRCGPEFLRRRTGDHQLAWDVSVRLCAVDSRLWRDCDWICVRGQTAGHIGGRKMSQHTQPQPQLTPWQVVEIVADESDADVTGELTIADKATVRWQEAD</sequence>
<name>D5L252_9VIRU</name>